<proteinExistence type="inferred from homology"/>
<evidence type="ECO:0000256" key="3">
    <source>
        <dbReference type="ARBA" id="ARBA00022676"/>
    </source>
</evidence>
<evidence type="ECO:0000256" key="9">
    <source>
        <dbReference type="ARBA" id="ARBA00040345"/>
    </source>
</evidence>
<evidence type="ECO:0000256" key="8">
    <source>
        <dbReference type="ARBA" id="ARBA00038120"/>
    </source>
</evidence>
<dbReference type="RefSeq" id="WP_146358062.1">
    <property type="nucleotide sequence ID" value="NZ_VOIR01000018.1"/>
</dbReference>
<comment type="similarity">
    <text evidence="8">Belongs to the glycosyltransferase 2 family. CrtQ subfamily.</text>
</comment>
<evidence type="ECO:0000313" key="11">
    <source>
        <dbReference type="EMBL" id="KAA6430572.1"/>
    </source>
</evidence>
<dbReference type="SUPFAM" id="SSF53448">
    <property type="entry name" value="Nucleotide-diphospho-sugar transferases"/>
    <property type="match status" value="1"/>
</dbReference>
<reference evidence="11 12" key="1">
    <citation type="submission" date="2019-08" db="EMBL/GenBank/DDBJ databases">
        <title>Agrococcus lahaulensis sp. nov., isolated from a cold desert of the Indian Himalayas.</title>
        <authorList>
            <person name="Qu J.H."/>
        </authorList>
    </citation>
    <scope>NUCLEOTIDE SEQUENCE [LARGE SCALE GENOMIC DNA]</scope>
    <source>
        <strain evidence="11 12">NS18</strain>
    </source>
</reference>
<gene>
    <name evidence="11" type="ORF">FQ330_12700</name>
</gene>
<dbReference type="PANTHER" id="PTHR43646:SF2">
    <property type="entry name" value="GLYCOSYLTRANSFERASE 2-LIKE DOMAIN-CONTAINING PROTEIN"/>
    <property type="match status" value="1"/>
</dbReference>
<name>A0A5M8Q7H1_9MICO</name>
<accession>A0A5M8Q7H1</accession>
<evidence type="ECO:0000256" key="1">
    <source>
        <dbReference type="ARBA" id="ARBA00004236"/>
    </source>
</evidence>
<keyword evidence="4 11" id="KW-0808">Transferase</keyword>
<dbReference type="EMBL" id="VOIR01000018">
    <property type="protein sequence ID" value="KAA6430572.1"/>
    <property type="molecule type" value="Genomic_DNA"/>
</dbReference>
<dbReference type="GO" id="GO:0016757">
    <property type="term" value="F:glycosyltransferase activity"/>
    <property type="evidence" value="ECO:0007669"/>
    <property type="project" value="UniProtKB-KW"/>
</dbReference>
<comment type="pathway">
    <text evidence="7">Carotenoid biosynthesis; staphyloxanthin biosynthesis; staphyloxanthin from farnesyl diphosphate: step 4/5.</text>
</comment>
<evidence type="ECO:0000256" key="2">
    <source>
        <dbReference type="ARBA" id="ARBA00022475"/>
    </source>
</evidence>
<evidence type="ECO:0000256" key="4">
    <source>
        <dbReference type="ARBA" id="ARBA00022679"/>
    </source>
</evidence>
<keyword evidence="2" id="KW-1003">Cell membrane</keyword>
<dbReference type="OrthoDB" id="2676521at2"/>
<dbReference type="Gene3D" id="3.90.550.10">
    <property type="entry name" value="Spore Coat Polysaccharide Biosynthesis Protein SpsA, Chain A"/>
    <property type="match status" value="1"/>
</dbReference>
<sequence length="263" mass="28480">MSAAPERHGRLAVVVPVFQEAAGIRPTLEHLAAQRDGDIDVWFVDNGSTDGSRQVIERFAVERGLARWHVVDEPQKGTGAAADTGMRAAIAAGATMLARTDADCLPRLDWTARIRHALTPQGAGGLGLELVAGLLVPRRDEGLGPVRRVALTAAVRVADAFGVVRPSNNGPEFHGPYVMAAGCNVAITAARYVASGGFPRTAIEELHEDRALVNAVRRQTGRVARRDDVVVRGSSRRVQAWGLRRTLLWYKDHAYRPAHVDIR</sequence>
<comment type="function">
    <text evidence="6">Catalyzes the glycosylation of 4,4'-diaponeurosporenoate, i.e. the esterification of glucose at the C1'' position with the carboxyl group of 4,4'-diaponeurosporenic acid, to form glycosyl-4,4'-diaponeurosporenoate. This is a step in the biosynthesis of staphyloxanthin, an orange pigment present in most staphylococci strains.</text>
</comment>
<evidence type="ECO:0000313" key="12">
    <source>
        <dbReference type="Proteomes" id="UP000323221"/>
    </source>
</evidence>
<protein>
    <recommendedName>
        <fullName evidence="9">4,4'-diaponeurosporenoate glycosyltransferase</fullName>
    </recommendedName>
</protein>
<keyword evidence="3" id="KW-0328">Glycosyltransferase</keyword>
<feature type="domain" description="Glycosyltransferase 2-like" evidence="10">
    <location>
        <begin position="13"/>
        <end position="113"/>
    </location>
</feature>
<dbReference type="InterPro" id="IPR001173">
    <property type="entry name" value="Glyco_trans_2-like"/>
</dbReference>
<dbReference type="AlphaFoldDB" id="A0A5M8Q7H1"/>
<evidence type="ECO:0000259" key="10">
    <source>
        <dbReference type="Pfam" id="PF00535"/>
    </source>
</evidence>
<dbReference type="Pfam" id="PF00535">
    <property type="entry name" value="Glycos_transf_2"/>
    <property type="match status" value="1"/>
</dbReference>
<dbReference type="GO" id="GO:0005886">
    <property type="term" value="C:plasma membrane"/>
    <property type="evidence" value="ECO:0007669"/>
    <property type="project" value="UniProtKB-SubCell"/>
</dbReference>
<evidence type="ECO:0000256" key="7">
    <source>
        <dbReference type="ARBA" id="ARBA00037904"/>
    </source>
</evidence>
<dbReference type="Proteomes" id="UP000323221">
    <property type="component" value="Unassembled WGS sequence"/>
</dbReference>
<keyword evidence="5" id="KW-0472">Membrane</keyword>
<dbReference type="InterPro" id="IPR029044">
    <property type="entry name" value="Nucleotide-diphossugar_trans"/>
</dbReference>
<comment type="caution">
    <text evidence="11">The sequence shown here is derived from an EMBL/GenBank/DDBJ whole genome shotgun (WGS) entry which is preliminary data.</text>
</comment>
<organism evidence="11 12">
    <name type="scientific">Agrococcus sediminis</name>
    <dbReference type="NCBI Taxonomy" id="2599924"/>
    <lineage>
        <taxon>Bacteria</taxon>
        <taxon>Bacillati</taxon>
        <taxon>Actinomycetota</taxon>
        <taxon>Actinomycetes</taxon>
        <taxon>Micrococcales</taxon>
        <taxon>Microbacteriaceae</taxon>
        <taxon>Agrococcus</taxon>
    </lineage>
</organism>
<keyword evidence="12" id="KW-1185">Reference proteome</keyword>
<evidence type="ECO:0000256" key="5">
    <source>
        <dbReference type="ARBA" id="ARBA00023136"/>
    </source>
</evidence>
<evidence type="ECO:0000256" key="6">
    <source>
        <dbReference type="ARBA" id="ARBA00037281"/>
    </source>
</evidence>
<comment type="subcellular location">
    <subcellularLocation>
        <location evidence="1">Cell membrane</location>
    </subcellularLocation>
</comment>
<dbReference type="PANTHER" id="PTHR43646">
    <property type="entry name" value="GLYCOSYLTRANSFERASE"/>
    <property type="match status" value="1"/>
</dbReference>